<dbReference type="PROSITE" id="PS50893">
    <property type="entry name" value="ABC_TRANSPORTER_2"/>
    <property type="match status" value="1"/>
</dbReference>
<evidence type="ECO:0000256" key="3">
    <source>
        <dbReference type="ARBA" id="ARBA00022741"/>
    </source>
</evidence>
<dbReference type="SUPFAM" id="SSF52540">
    <property type="entry name" value="P-loop containing nucleoside triphosphate hydrolases"/>
    <property type="match status" value="1"/>
</dbReference>
<evidence type="ECO:0000256" key="1">
    <source>
        <dbReference type="ARBA" id="ARBA00005417"/>
    </source>
</evidence>
<evidence type="ECO:0000256" key="4">
    <source>
        <dbReference type="ARBA" id="ARBA00022840"/>
    </source>
</evidence>
<feature type="domain" description="ABC transporter" evidence="5">
    <location>
        <begin position="7"/>
        <end position="239"/>
    </location>
</feature>
<dbReference type="InterPro" id="IPR003593">
    <property type="entry name" value="AAA+_ATPase"/>
</dbReference>
<dbReference type="GO" id="GO:0016887">
    <property type="term" value="F:ATP hydrolysis activity"/>
    <property type="evidence" value="ECO:0007669"/>
    <property type="project" value="InterPro"/>
</dbReference>
<dbReference type="GO" id="GO:0005524">
    <property type="term" value="F:ATP binding"/>
    <property type="evidence" value="ECO:0007669"/>
    <property type="project" value="UniProtKB-KW"/>
</dbReference>
<dbReference type="SMART" id="SM00382">
    <property type="entry name" value="AAA"/>
    <property type="match status" value="1"/>
</dbReference>
<dbReference type="Pfam" id="PF00005">
    <property type="entry name" value="ABC_tran"/>
    <property type="match status" value="1"/>
</dbReference>
<keyword evidence="4 6" id="KW-0067">ATP-binding</keyword>
<organism evidence="6 7">
    <name type="scientific">Leptolyngbya foveolarum</name>
    <dbReference type="NCBI Taxonomy" id="47253"/>
    <lineage>
        <taxon>Bacteria</taxon>
        <taxon>Bacillati</taxon>
        <taxon>Cyanobacteriota</taxon>
        <taxon>Cyanophyceae</taxon>
        <taxon>Leptolyngbyales</taxon>
        <taxon>Leptolyngbyaceae</taxon>
        <taxon>Leptolyngbya group</taxon>
        <taxon>Leptolyngbya</taxon>
    </lineage>
</organism>
<dbReference type="EMBL" id="QBMC01000188">
    <property type="protein sequence ID" value="PZO11340.1"/>
    <property type="molecule type" value="Genomic_DNA"/>
</dbReference>
<dbReference type="InterPro" id="IPR027417">
    <property type="entry name" value="P-loop_NTPase"/>
</dbReference>
<protein>
    <submittedName>
        <fullName evidence="6">ABC transporter ATP-binding protein</fullName>
    </submittedName>
</protein>
<keyword evidence="3" id="KW-0547">Nucleotide-binding</keyword>
<name>A0A2W4TX62_9CYAN</name>
<evidence type="ECO:0000313" key="7">
    <source>
        <dbReference type="Proteomes" id="UP000249354"/>
    </source>
</evidence>
<comment type="similarity">
    <text evidence="1">Belongs to the ABC transporter superfamily.</text>
</comment>
<keyword evidence="2" id="KW-0813">Transport</keyword>
<proteinExistence type="inferred from homology"/>
<dbReference type="PANTHER" id="PTHR43335:SF3">
    <property type="entry name" value="ABC TRANSPORTER"/>
    <property type="match status" value="1"/>
</dbReference>
<dbReference type="InterPro" id="IPR003439">
    <property type="entry name" value="ABC_transporter-like_ATP-bd"/>
</dbReference>
<dbReference type="CDD" id="cd03230">
    <property type="entry name" value="ABC_DR_subfamily_A"/>
    <property type="match status" value="1"/>
</dbReference>
<reference evidence="6 7" key="2">
    <citation type="submission" date="2018-06" db="EMBL/GenBank/DDBJ databases">
        <title>Metagenomic assembly of (sub)arctic Cyanobacteria and their associated microbiome from non-axenic cultures.</title>
        <authorList>
            <person name="Baurain D."/>
        </authorList>
    </citation>
    <scope>NUCLEOTIDE SEQUENCE [LARGE SCALE GENOMIC DNA]</scope>
    <source>
        <strain evidence="6">ULC129bin1</strain>
    </source>
</reference>
<reference evidence="7" key="1">
    <citation type="submission" date="2018-04" db="EMBL/GenBank/DDBJ databases">
        <authorList>
            <person name="Cornet L."/>
        </authorList>
    </citation>
    <scope>NUCLEOTIDE SEQUENCE [LARGE SCALE GENOMIC DNA]</scope>
</reference>
<comment type="caution">
    <text evidence="6">The sequence shown here is derived from an EMBL/GenBank/DDBJ whole genome shotgun (WGS) entry which is preliminary data.</text>
</comment>
<dbReference type="PANTHER" id="PTHR43335">
    <property type="entry name" value="ABC TRANSPORTER, ATP-BINDING PROTEIN"/>
    <property type="match status" value="1"/>
</dbReference>
<gene>
    <name evidence="6" type="ORF">DCF25_19550</name>
</gene>
<evidence type="ECO:0000259" key="5">
    <source>
        <dbReference type="PROSITE" id="PS50893"/>
    </source>
</evidence>
<evidence type="ECO:0000256" key="2">
    <source>
        <dbReference type="ARBA" id="ARBA00022448"/>
    </source>
</evidence>
<accession>A0A2W4TX62</accession>
<sequence>MTDNLVIATHQLTKQFDDYAAVSEVSLQVREGEVYGLIGPNGAGKTTLIRLLAMADDPTVGEIYIDGKPVLRAQPNPDIKKHIGYLPDDFPLYDDLTVQQYLEYFGQLYYLEPSALHQRIGDVLALVQLENKRNSLISSLSRGMKQRLSLARTVIHRPKLLLLDEPVSGLDPIARVEYCKTIKRLQTEGMTILISSHILSDLEDFCSNIGIMEKGRLVESGRLDSLYQKEGQRLLIGVLGEQSDIEIYLQEHPLVEKYERIEKGRLGESGKLGVTFAGTEEDAADLLRVLVQEGVRISEFHYMQESLEDIFMRLGYRACLGSFE</sequence>
<dbReference type="Gene3D" id="3.40.50.300">
    <property type="entry name" value="P-loop containing nucleotide triphosphate hydrolases"/>
    <property type="match status" value="1"/>
</dbReference>
<dbReference type="AlphaFoldDB" id="A0A2W4TX62"/>
<evidence type="ECO:0000313" key="6">
    <source>
        <dbReference type="EMBL" id="PZO11340.1"/>
    </source>
</evidence>
<dbReference type="Proteomes" id="UP000249354">
    <property type="component" value="Unassembled WGS sequence"/>
</dbReference>